<dbReference type="Gene3D" id="3.40.50.2300">
    <property type="match status" value="1"/>
</dbReference>
<dbReference type="Pfam" id="PF04397">
    <property type="entry name" value="LytTR"/>
    <property type="match status" value="1"/>
</dbReference>
<reference evidence="6" key="1">
    <citation type="journal article" date="2021" name="PeerJ">
        <title>Extensive microbial diversity within the chicken gut microbiome revealed by metagenomics and culture.</title>
        <authorList>
            <person name="Gilroy R."/>
            <person name="Ravi A."/>
            <person name="Getino M."/>
            <person name="Pursley I."/>
            <person name="Horton D.L."/>
            <person name="Alikhan N.F."/>
            <person name="Baker D."/>
            <person name="Gharbi K."/>
            <person name="Hall N."/>
            <person name="Watson M."/>
            <person name="Adriaenssens E.M."/>
            <person name="Foster-Nyarko E."/>
            <person name="Jarju S."/>
            <person name="Secka A."/>
            <person name="Antonio M."/>
            <person name="Oren A."/>
            <person name="Chaudhuri R.R."/>
            <person name="La Ragione R."/>
            <person name="Hildebrand F."/>
            <person name="Pallen M.J."/>
        </authorList>
    </citation>
    <scope>NUCLEOTIDE SEQUENCE</scope>
    <source>
        <strain evidence="6">ChiSjej2B20-11307</strain>
    </source>
</reference>
<keyword evidence="6" id="KW-0238">DNA-binding</keyword>
<evidence type="ECO:0000259" key="5">
    <source>
        <dbReference type="PROSITE" id="PS50930"/>
    </source>
</evidence>
<keyword evidence="3" id="KW-0597">Phosphoprotein</keyword>
<evidence type="ECO:0000256" key="1">
    <source>
        <dbReference type="ARBA" id="ARBA00018672"/>
    </source>
</evidence>
<dbReference type="GO" id="GO:0000156">
    <property type="term" value="F:phosphorelay response regulator activity"/>
    <property type="evidence" value="ECO:0007669"/>
    <property type="project" value="InterPro"/>
</dbReference>
<dbReference type="AlphaFoldDB" id="A0A9D2H9U3"/>
<dbReference type="PANTHER" id="PTHR37299">
    <property type="entry name" value="TRANSCRIPTIONAL REGULATOR-RELATED"/>
    <property type="match status" value="1"/>
</dbReference>
<dbReference type="PROSITE" id="PS50110">
    <property type="entry name" value="RESPONSE_REGULATORY"/>
    <property type="match status" value="1"/>
</dbReference>
<evidence type="ECO:0000256" key="2">
    <source>
        <dbReference type="ARBA" id="ARBA00024867"/>
    </source>
</evidence>
<dbReference type="InterPro" id="IPR046947">
    <property type="entry name" value="LytR-like"/>
</dbReference>
<gene>
    <name evidence="6" type="ORF">H9798_01950</name>
</gene>
<dbReference type="PANTHER" id="PTHR37299:SF1">
    <property type="entry name" value="STAGE 0 SPORULATION PROTEIN A HOMOLOG"/>
    <property type="match status" value="1"/>
</dbReference>
<dbReference type="Gene3D" id="2.40.50.1020">
    <property type="entry name" value="LytTr DNA-binding domain"/>
    <property type="match status" value="1"/>
</dbReference>
<dbReference type="SMART" id="SM00850">
    <property type="entry name" value="LytTR"/>
    <property type="match status" value="1"/>
</dbReference>
<evidence type="ECO:0000256" key="3">
    <source>
        <dbReference type="PROSITE-ProRule" id="PRU00169"/>
    </source>
</evidence>
<dbReference type="InterPro" id="IPR007492">
    <property type="entry name" value="LytTR_DNA-bd_dom"/>
</dbReference>
<sequence length="238" mass="27707">MIRICICDDKRMERKKLQEYATLFLKEHPKLRGETEVFSSGEEVLKAIEQRGGYDIYLLDILMPQIDGIELARKIRGRGETGEILFLTVTREYAVEAFEVRASGYLVKPVTKEEFDREMGYCVGKLEPKDQPVLFLKTRYGTRKVHVREIVEVESFNHVRVCTLSDGTEIETSMTLSSLKEELMKYPDFFFPHRAYIVNMGYVNGLTKSELLMENGRSIPVSRRAYPELKKAYMEYIF</sequence>
<dbReference type="PROSITE" id="PS50930">
    <property type="entry name" value="HTH_LYTTR"/>
    <property type="match status" value="1"/>
</dbReference>
<evidence type="ECO:0000313" key="7">
    <source>
        <dbReference type="Proteomes" id="UP000824223"/>
    </source>
</evidence>
<evidence type="ECO:0000313" key="6">
    <source>
        <dbReference type="EMBL" id="HJA05900.1"/>
    </source>
</evidence>
<proteinExistence type="predicted"/>
<evidence type="ECO:0000259" key="4">
    <source>
        <dbReference type="PROSITE" id="PS50110"/>
    </source>
</evidence>
<dbReference type="InterPro" id="IPR011006">
    <property type="entry name" value="CheY-like_superfamily"/>
</dbReference>
<dbReference type="Proteomes" id="UP000824223">
    <property type="component" value="Unassembled WGS sequence"/>
</dbReference>
<accession>A0A9D2H9U3</accession>
<dbReference type="GO" id="GO:0003677">
    <property type="term" value="F:DNA binding"/>
    <property type="evidence" value="ECO:0007669"/>
    <property type="project" value="UniProtKB-KW"/>
</dbReference>
<dbReference type="Pfam" id="PF00072">
    <property type="entry name" value="Response_reg"/>
    <property type="match status" value="1"/>
</dbReference>
<feature type="domain" description="HTH LytTR-type" evidence="5">
    <location>
        <begin position="163"/>
        <end position="235"/>
    </location>
</feature>
<dbReference type="SUPFAM" id="SSF52172">
    <property type="entry name" value="CheY-like"/>
    <property type="match status" value="1"/>
</dbReference>
<reference evidence="6" key="2">
    <citation type="submission" date="2021-04" db="EMBL/GenBank/DDBJ databases">
        <authorList>
            <person name="Gilroy R."/>
        </authorList>
    </citation>
    <scope>NUCLEOTIDE SEQUENCE</scope>
    <source>
        <strain evidence="6">ChiSjej2B20-11307</strain>
    </source>
</reference>
<organism evidence="6 7">
    <name type="scientific">Candidatus Mediterraneibacter pullicola</name>
    <dbReference type="NCBI Taxonomy" id="2838682"/>
    <lineage>
        <taxon>Bacteria</taxon>
        <taxon>Bacillati</taxon>
        <taxon>Bacillota</taxon>
        <taxon>Clostridia</taxon>
        <taxon>Lachnospirales</taxon>
        <taxon>Lachnospiraceae</taxon>
        <taxon>Mediterraneibacter</taxon>
    </lineage>
</organism>
<name>A0A9D2H9U3_9FIRM</name>
<dbReference type="EMBL" id="DXAK01000008">
    <property type="protein sequence ID" value="HJA05900.1"/>
    <property type="molecule type" value="Genomic_DNA"/>
</dbReference>
<feature type="modified residue" description="4-aspartylphosphate" evidence="3">
    <location>
        <position position="60"/>
    </location>
</feature>
<comment type="function">
    <text evidence="2">May play the central regulatory role in sporulation. It may be an element of the effector pathway responsible for the activation of sporulation genes in response to nutritional stress. Spo0A may act in concert with spo0H (a sigma factor) to control the expression of some genes that are critical to the sporulation process.</text>
</comment>
<comment type="caution">
    <text evidence="6">The sequence shown here is derived from an EMBL/GenBank/DDBJ whole genome shotgun (WGS) entry which is preliminary data.</text>
</comment>
<dbReference type="SMART" id="SM00448">
    <property type="entry name" value="REC"/>
    <property type="match status" value="1"/>
</dbReference>
<feature type="domain" description="Response regulatory" evidence="4">
    <location>
        <begin position="3"/>
        <end position="123"/>
    </location>
</feature>
<protein>
    <recommendedName>
        <fullName evidence="1">Stage 0 sporulation protein A homolog</fullName>
    </recommendedName>
</protein>
<dbReference type="InterPro" id="IPR001789">
    <property type="entry name" value="Sig_transdc_resp-reg_receiver"/>
</dbReference>